<organism evidence="6 7">
    <name type="scientific">Zymoseptoria tritici (strain CBS 115943 / IPO323)</name>
    <name type="common">Speckled leaf blotch fungus</name>
    <name type="synonym">Septoria tritici</name>
    <dbReference type="NCBI Taxonomy" id="336722"/>
    <lineage>
        <taxon>Eukaryota</taxon>
        <taxon>Fungi</taxon>
        <taxon>Dikarya</taxon>
        <taxon>Ascomycota</taxon>
        <taxon>Pezizomycotina</taxon>
        <taxon>Dothideomycetes</taxon>
        <taxon>Dothideomycetidae</taxon>
        <taxon>Mycosphaerellales</taxon>
        <taxon>Mycosphaerellaceae</taxon>
        <taxon>Zymoseptoria</taxon>
    </lineage>
</organism>
<evidence type="ECO:0000256" key="5">
    <source>
        <dbReference type="SAM" id="MobiDB-lite"/>
    </source>
</evidence>
<dbReference type="Pfam" id="PF00400">
    <property type="entry name" value="WD40"/>
    <property type="match status" value="6"/>
</dbReference>
<dbReference type="PROSITE" id="PS50294">
    <property type="entry name" value="WD_REPEATS_REGION"/>
    <property type="match status" value="2"/>
</dbReference>
<keyword evidence="1 4" id="KW-0853">WD repeat</keyword>
<feature type="repeat" description="WD" evidence="4">
    <location>
        <begin position="141"/>
        <end position="173"/>
    </location>
</feature>
<dbReference type="InterPro" id="IPR001680">
    <property type="entry name" value="WD40_rpt"/>
</dbReference>
<evidence type="ECO:0000256" key="3">
    <source>
        <dbReference type="HAMAP-Rule" id="MF_03037"/>
    </source>
</evidence>
<dbReference type="HAMAP" id="MF_03037">
    <property type="entry name" value="ciao1"/>
    <property type="match status" value="1"/>
</dbReference>
<gene>
    <name evidence="3" type="primary">CIA1</name>
    <name evidence="6" type="ORF">MYCGRDRAFT_111432</name>
</gene>
<dbReference type="PROSITE" id="PS51257">
    <property type="entry name" value="PROKAR_LIPOPROTEIN"/>
    <property type="match status" value="1"/>
</dbReference>
<name>F9XNH1_ZYMTI</name>
<dbReference type="FunCoup" id="F9XNH1">
    <property type="interactions" value="59"/>
</dbReference>
<dbReference type="SMART" id="SM00320">
    <property type="entry name" value="WD40"/>
    <property type="match status" value="6"/>
</dbReference>
<keyword evidence="2" id="KW-0677">Repeat</keyword>
<evidence type="ECO:0000256" key="4">
    <source>
        <dbReference type="PROSITE-ProRule" id="PRU00221"/>
    </source>
</evidence>
<dbReference type="RefSeq" id="XP_003848193.1">
    <property type="nucleotide sequence ID" value="XM_003848145.1"/>
</dbReference>
<dbReference type="Gene3D" id="2.130.10.10">
    <property type="entry name" value="YVTN repeat-like/Quinoprotein amine dehydrogenase"/>
    <property type="match status" value="1"/>
</dbReference>
<dbReference type="OrthoDB" id="284782at2759"/>
<dbReference type="InterPro" id="IPR036322">
    <property type="entry name" value="WD40_repeat_dom_sf"/>
</dbReference>
<dbReference type="OMA" id="IREIRWS"/>
<dbReference type="VEuPathDB" id="FungiDB:ZTRI_12.120"/>
<proteinExistence type="inferred from homology"/>
<dbReference type="Proteomes" id="UP000008062">
    <property type="component" value="Chromosome 12"/>
</dbReference>
<feature type="region of interest" description="Disordered" evidence="5">
    <location>
        <begin position="98"/>
        <end position="131"/>
    </location>
</feature>
<keyword evidence="7" id="KW-1185">Reference proteome</keyword>
<dbReference type="KEGG" id="ztr:MYCGRDRAFT_111432"/>
<dbReference type="AlphaFoldDB" id="F9XNH1"/>
<dbReference type="GO" id="GO:0016226">
    <property type="term" value="P:iron-sulfur cluster assembly"/>
    <property type="evidence" value="ECO:0007669"/>
    <property type="project" value="UniProtKB-UniRule"/>
</dbReference>
<dbReference type="STRING" id="336722.F9XNH1"/>
<dbReference type="eggNOG" id="KOG0645">
    <property type="taxonomic scope" value="Eukaryota"/>
</dbReference>
<accession>F9XNH1</accession>
<dbReference type="EMBL" id="CM001207">
    <property type="protein sequence ID" value="EGP83169.1"/>
    <property type="molecule type" value="Genomic_DNA"/>
</dbReference>
<evidence type="ECO:0000313" key="7">
    <source>
        <dbReference type="Proteomes" id="UP000008062"/>
    </source>
</evidence>
<dbReference type="InterPro" id="IPR015943">
    <property type="entry name" value="WD40/YVTN_repeat-like_dom_sf"/>
</dbReference>
<dbReference type="PANTHER" id="PTHR19920:SF0">
    <property type="entry name" value="CYTOSOLIC IRON-SULFUR PROTEIN ASSEMBLY PROTEIN CIAO1-RELATED"/>
    <property type="match status" value="1"/>
</dbReference>
<dbReference type="InParanoid" id="F9XNH1"/>
<dbReference type="CDD" id="cd00200">
    <property type="entry name" value="WD40"/>
    <property type="match status" value="1"/>
</dbReference>
<dbReference type="PROSITE" id="PS50082">
    <property type="entry name" value="WD_REPEATS_2"/>
    <property type="match status" value="2"/>
</dbReference>
<evidence type="ECO:0000256" key="2">
    <source>
        <dbReference type="ARBA" id="ARBA00022737"/>
    </source>
</evidence>
<comment type="similarity">
    <text evidence="3">Belongs to the WD repeat CIA1 family.</text>
</comment>
<dbReference type="GeneID" id="13401774"/>
<dbReference type="PANTHER" id="PTHR19920">
    <property type="entry name" value="WD40 PROTEIN CIAO1"/>
    <property type="match status" value="1"/>
</dbReference>
<dbReference type="GO" id="GO:0097361">
    <property type="term" value="C:cytosolic [4Fe-4S] assembly targeting complex"/>
    <property type="evidence" value="ECO:0007669"/>
    <property type="project" value="InterPro"/>
</dbReference>
<dbReference type="SUPFAM" id="SSF50978">
    <property type="entry name" value="WD40 repeat-like"/>
    <property type="match status" value="1"/>
</dbReference>
<comment type="function">
    <text evidence="3">Essential component of the cytosolic iron-sulfur (Fe/S) protein assembly machinery. Required for the maturation of extramitochondrial Fe/S proteins.</text>
</comment>
<protein>
    <recommendedName>
        <fullName evidence="3">Probable cytosolic iron-sulfur protein assembly protein 1</fullName>
    </recommendedName>
</protein>
<evidence type="ECO:0000313" key="6">
    <source>
        <dbReference type="EMBL" id="EGP83169.1"/>
    </source>
</evidence>
<reference evidence="6 7" key="1">
    <citation type="journal article" date="2011" name="PLoS Genet.">
        <title>Finished genome of the fungal wheat pathogen Mycosphaerella graminicola reveals dispensome structure, chromosome plasticity, and stealth pathogenesis.</title>
        <authorList>
            <person name="Goodwin S.B."/>
            <person name="Ben M'barek S."/>
            <person name="Dhillon B."/>
            <person name="Wittenberg A.H.J."/>
            <person name="Crane C.F."/>
            <person name="Hane J.K."/>
            <person name="Foster A.J."/>
            <person name="Van der Lee T.A.J."/>
            <person name="Grimwood J."/>
            <person name="Aerts A."/>
            <person name="Antoniw J."/>
            <person name="Bailey A."/>
            <person name="Bluhm B."/>
            <person name="Bowler J."/>
            <person name="Bristow J."/>
            <person name="van der Burgt A."/>
            <person name="Canto-Canche B."/>
            <person name="Churchill A.C.L."/>
            <person name="Conde-Ferraez L."/>
            <person name="Cools H.J."/>
            <person name="Coutinho P.M."/>
            <person name="Csukai M."/>
            <person name="Dehal P."/>
            <person name="De Wit P."/>
            <person name="Donzelli B."/>
            <person name="van de Geest H.C."/>
            <person name="van Ham R.C.H.J."/>
            <person name="Hammond-Kosack K.E."/>
            <person name="Henrissat B."/>
            <person name="Kilian A."/>
            <person name="Kobayashi A.K."/>
            <person name="Koopmann E."/>
            <person name="Kourmpetis Y."/>
            <person name="Kuzniar A."/>
            <person name="Lindquist E."/>
            <person name="Lombard V."/>
            <person name="Maliepaard C."/>
            <person name="Martins N."/>
            <person name="Mehrabi R."/>
            <person name="Nap J.P.H."/>
            <person name="Ponomarenko A."/>
            <person name="Rudd J.J."/>
            <person name="Salamov A."/>
            <person name="Schmutz J."/>
            <person name="Schouten H.J."/>
            <person name="Shapiro H."/>
            <person name="Stergiopoulos I."/>
            <person name="Torriani S.F.F."/>
            <person name="Tu H."/>
            <person name="de Vries R.P."/>
            <person name="Waalwijk C."/>
            <person name="Ware S.B."/>
            <person name="Wiebenga A."/>
            <person name="Zwiers L.-H."/>
            <person name="Oliver R.P."/>
            <person name="Grigoriev I.V."/>
            <person name="Kema G.H.J."/>
        </authorList>
    </citation>
    <scope>NUCLEOTIDE SEQUENCE [LARGE SCALE GENOMIC DNA]</scope>
    <source>
        <strain evidence="7">CBS 115943 / IPO323</strain>
    </source>
</reference>
<feature type="repeat" description="WD" evidence="4">
    <location>
        <begin position="187"/>
        <end position="218"/>
    </location>
</feature>
<evidence type="ECO:0000256" key="1">
    <source>
        <dbReference type="ARBA" id="ARBA00022574"/>
    </source>
</evidence>
<sequence>MSTIKPLATFTPACTARTWSSQPHPHLPILATACSDKTVRIYDLKSFTQQSVISGGHKRSVRAVAWKDTGKGESGGESVLATGSFDASAGIWKRWENAQRAAGKQQSNGDTDGDEIDFTGGLAGGNASDDEEDEWRLEVILDGHDSEIKSLAFCPTAPLLATCSRDKSVWIWEELDDGENFETMAVLQDHEGDVKCVAWHPTEQLLASGSYDDRVRLWREDSDDWACCALLSGHEGTVWFVEWEPTVNVGKVGSDKEDRERAGPRLLSCSDDTTIRVWRRRPREKKDGALGQGKVASIWKNSEFEEDWFEEDRLPKVHERPVYSVSWSAKSGLVVSTGSDGKIVVYREVEVSGKEDVEMSDDASPPSASSTKWVVVAEWENAHDVFEVNHAVWAPRVDKGKRFEDEEVIVTTGDDGEVKRKAGQSRHEGIVQSTKARTIETSARVRCAPRQLASELRGAAMRPS</sequence>
<dbReference type="HOGENOM" id="CLU_000288_57_8_1"/>
<dbReference type="InterPro" id="IPR028608">
    <property type="entry name" value="CIAO1/Cia1"/>
</dbReference>